<evidence type="ECO:0000313" key="2">
    <source>
        <dbReference type="Proteomes" id="UP000315783"/>
    </source>
</evidence>
<reference evidence="1 2" key="1">
    <citation type="journal article" date="2019" name="Appl. Microbiol. Biotechnol.">
        <title>Genome sequence of Isaria javanica and comparative genome analysis insights into family S53 peptidase evolution in fungal entomopathogens.</title>
        <authorList>
            <person name="Lin R."/>
            <person name="Zhang X."/>
            <person name="Xin B."/>
            <person name="Zou M."/>
            <person name="Gao Y."/>
            <person name="Qin F."/>
            <person name="Hu Q."/>
            <person name="Xie B."/>
            <person name="Cheng X."/>
        </authorList>
    </citation>
    <scope>NUCLEOTIDE SEQUENCE [LARGE SCALE GENOMIC DNA]</scope>
    <source>
        <strain evidence="1 2">IJ1G</strain>
    </source>
</reference>
<name>A0A545V059_9HYPO</name>
<accession>A0A545V059</accession>
<organism evidence="1 2">
    <name type="scientific">Cordyceps javanica</name>
    <dbReference type="NCBI Taxonomy" id="43265"/>
    <lineage>
        <taxon>Eukaryota</taxon>
        <taxon>Fungi</taxon>
        <taxon>Dikarya</taxon>
        <taxon>Ascomycota</taxon>
        <taxon>Pezizomycotina</taxon>
        <taxon>Sordariomycetes</taxon>
        <taxon>Hypocreomycetidae</taxon>
        <taxon>Hypocreales</taxon>
        <taxon>Cordycipitaceae</taxon>
        <taxon>Cordyceps</taxon>
    </lineage>
</organism>
<dbReference type="EMBL" id="SPUK01000008">
    <property type="protein sequence ID" value="TQV95106.1"/>
    <property type="molecule type" value="Genomic_DNA"/>
</dbReference>
<proteinExistence type="predicted"/>
<dbReference type="PROSITE" id="PS51257">
    <property type="entry name" value="PROKAR_LIPOPROTEIN"/>
    <property type="match status" value="1"/>
</dbReference>
<keyword evidence="2" id="KW-1185">Reference proteome</keyword>
<sequence length="60" mass="6658">MTKDTGHIHTREADDRSFGLLFVLPTLSSCLLLLSQLCQDSRTNLQRREQGTAKSPVPSS</sequence>
<dbReference type="Proteomes" id="UP000315783">
    <property type="component" value="Unassembled WGS sequence"/>
</dbReference>
<dbReference type="AlphaFoldDB" id="A0A545V059"/>
<gene>
    <name evidence="1" type="ORF">IF1G_06093</name>
</gene>
<comment type="caution">
    <text evidence="1">The sequence shown here is derived from an EMBL/GenBank/DDBJ whole genome shotgun (WGS) entry which is preliminary data.</text>
</comment>
<protein>
    <submittedName>
        <fullName evidence="1">Uncharacterized protein</fullName>
    </submittedName>
</protein>
<evidence type="ECO:0000313" key="1">
    <source>
        <dbReference type="EMBL" id="TQV95106.1"/>
    </source>
</evidence>